<protein>
    <submittedName>
        <fullName evidence="9">HYLS1 protein</fullName>
    </submittedName>
</protein>
<dbReference type="PANTHER" id="PTHR34174">
    <property type="entry name" value="HYDROLETHALUS SYNDROME PROTEIN 1"/>
    <property type="match status" value="1"/>
</dbReference>
<keyword evidence="7" id="KW-0966">Cell projection</keyword>
<feature type="non-terminal residue" evidence="9">
    <location>
        <position position="61"/>
    </location>
</feature>
<comment type="subcellular location">
    <subcellularLocation>
        <location evidence="2">Cell projection</location>
        <location evidence="2">Cilium</location>
    </subcellularLocation>
    <subcellularLocation>
        <location evidence="1">Cytoplasm</location>
        <location evidence="1">Cytoskeleton</location>
        <location evidence="1">Microtubule organizing center</location>
        <location evidence="1">Centrosome</location>
        <location evidence="1">Centriole</location>
    </subcellularLocation>
</comment>
<name>A0A7K6N5X9_PEDTO</name>
<dbReference type="EMBL" id="VZRU01003539">
    <property type="protein sequence ID" value="NWW44379.1"/>
    <property type="molecule type" value="Genomic_DNA"/>
</dbReference>
<comment type="caution">
    <text evidence="9">The sequence shown here is derived from an EMBL/GenBank/DDBJ whole genome shotgun (WGS) entry which is preliminary data.</text>
</comment>
<keyword evidence="5" id="KW-0970">Cilium biogenesis/degradation</keyword>
<dbReference type="Pfam" id="PF15311">
    <property type="entry name" value="HYLS1_C"/>
    <property type="match status" value="1"/>
</dbReference>
<keyword evidence="4" id="KW-0963">Cytoplasm</keyword>
<reference evidence="9 10" key="1">
    <citation type="submission" date="2019-09" db="EMBL/GenBank/DDBJ databases">
        <title>Bird 10,000 Genomes (B10K) Project - Family phase.</title>
        <authorList>
            <person name="Zhang G."/>
        </authorList>
    </citation>
    <scope>NUCLEOTIDE SEQUENCE [LARGE SCALE GENOMIC DNA]</scope>
    <source>
        <strain evidence="9">B10K-DU-029-80</strain>
        <tissue evidence="9">Muscle</tissue>
    </source>
</reference>
<dbReference type="GO" id="GO:0097730">
    <property type="term" value="C:non-motile cilium"/>
    <property type="evidence" value="ECO:0007669"/>
    <property type="project" value="TreeGrafter"/>
</dbReference>
<evidence type="ECO:0000256" key="1">
    <source>
        <dbReference type="ARBA" id="ARBA00004114"/>
    </source>
</evidence>
<dbReference type="GO" id="GO:0060271">
    <property type="term" value="P:cilium assembly"/>
    <property type="evidence" value="ECO:0007669"/>
    <property type="project" value="TreeGrafter"/>
</dbReference>
<gene>
    <name evidence="9" type="primary">Hyls1</name>
    <name evidence="9" type="ORF">PEDTOR_R09613</name>
</gene>
<dbReference type="GO" id="GO:0005814">
    <property type="term" value="C:centriole"/>
    <property type="evidence" value="ECO:0007669"/>
    <property type="project" value="UniProtKB-SubCell"/>
</dbReference>
<accession>A0A7K6N5X9</accession>
<evidence type="ECO:0000259" key="8">
    <source>
        <dbReference type="Pfam" id="PF15311"/>
    </source>
</evidence>
<dbReference type="PANTHER" id="PTHR34174:SF1">
    <property type="entry name" value="CENTRIOLAR AND CILIOGENESIS-ASSOCIATED PROTEIN HYLS1"/>
    <property type="match status" value="1"/>
</dbReference>
<evidence type="ECO:0000313" key="10">
    <source>
        <dbReference type="Proteomes" id="UP000565207"/>
    </source>
</evidence>
<evidence type="ECO:0000313" key="9">
    <source>
        <dbReference type="EMBL" id="NWW44379.1"/>
    </source>
</evidence>
<evidence type="ECO:0000256" key="4">
    <source>
        <dbReference type="ARBA" id="ARBA00022490"/>
    </source>
</evidence>
<feature type="domain" description="Centriolar and ciliogenesis-associated protein HYLS1 C-terminal" evidence="8">
    <location>
        <begin position="3"/>
        <end position="53"/>
    </location>
</feature>
<dbReference type="AlphaFoldDB" id="A0A7K6N5X9"/>
<organism evidence="9 10">
    <name type="scientific">Pedionomus torquatus</name>
    <name type="common">Plains-wanderer</name>
    <dbReference type="NCBI Taxonomy" id="227192"/>
    <lineage>
        <taxon>Eukaryota</taxon>
        <taxon>Metazoa</taxon>
        <taxon>Chordata</taxon>
        <taxon>Craniata</taxon>
        <taxon>Vertebrata</taxon>
        <taxon>Euteleostomi</taxon>
        <taxon>Archelosauria</taxon>
        <taxon>Archosauria</taxon>
        <taxon>Dinosauria</taxon>
        <taxon>Saurischia</taxon>
        <taxon>Theropoda</taxon>
        <taxon>Coelurosauria</taxon>
        <taxon>Aves</taxon>
        <taxon>Neognathae</taxon>
        <taxon>Neoaves</taxon>
        <taxon>Charadriiformes</taxon>
        <taxon>Pedionomidae</taxon>
        <taxon>Pedionomus</taxon>
    </lineage>
</organism>
<evidence type="ECO:0000256" key="3">
    <source>
        <dbReference type="ARBA" id="ARBA00010091"/>
    </source>
</evidence>
<evidence type="ECO:0000256" key="5">
    <source>
        <dbReference type="ARBA" id="ARBA00022794"/>
    </source>
</evidence>
<dbReference type="InterPro" id="IPR052319">
    <property type="entry name" value="Centriolar_ciliogenesis_assoc"/>
</dbReference>
<feature type="non-terminal residue" evidence="9">
    <location>
        <position position="1"/>
    </location>
</feature>
<evidence type="ECO:0000256" key="7">
    <source>
        <dbReference type="ARBA" id="ARBA00023273"/>
    </source>
</evidence>
<evidence type="ECO:0000256" key="2">
    <source>
        <dbReference type="ARBA" id="ARBA00004138"/>
    </source>
</evidence>
<sequence length="61" mass="7436">DEWRELRWGIREQTLCRPQLPSRPQHPCVPNTYTVPTEKKRTALRWEVRWDLARGLLPRKN</sequence>
<dbReference type="Proteomes" id="UP000565207">
    <property type="component" value="Unassembled WGS sequence"/>
</dbReference>
<evidence type="ECO:0000256" key="6">
    <source>
        <dbReference type="ARBA" id="ARBA00023212"/>
    </source>
</evidence>
<proteinExistence type="inferred from homology"/>
<keyword evidence="10" id="KW-1185">Reference proteome</keyword>
<keyword evidence="6" id="KW-0206">Cytoskeleton</keyword>
<dbReference type="InterPro" id="IPR027918">
    <property type="entry name" value="HYLS1_C_dom"/>
</dbReference>
<comment type="similarity">
    <text evidence="3">Belongs to the HYLS1 family.</text>
</comment>